<feature type="transmembrane region" description="Helical" evidence="1">
    <location>
        <begin position="65"/>
        <end position="84"/>
    </location>
</feature>
<reference evidence="2 3" key="1">
    <citation type="submission" date="2024-05" db="EMBL/GenBank/DDBJ databases">
        <title>Roseateles sp. DJS-2-20 16S ribosomal RNA gene Genome sequencing and assembly.</title>
        <authorList>
            <person name="Woo H."/>
        </authorList>
    </citation>
    <scope>NUCLEOTIDE SEQUENCE [LARGE SCALE GENOMIC DNA]</scope>
    <source>
        <strain evidence="2 3">DJS-2-20</strain>
    </source>
</reference>
<protein>
    <submittedName>
        <fullName evidence="2">Uncharacterized protein</fullName>
    </submittedName>
</protein>
<keyword evidence="1" id="KW-0812">Transmembrane</keyword>
<keyword evidence="3" id="KW-1185">Reference proteome</keyword>
<evidence type="ECO:0000313" key="2">
    <source>
        <dbReference type="EMBL" id="MEO3690461.1"/>
    </source>
</evidence>
<evidence type="ECO:0000313" key="3">
    <source>
        <dbReference type="Proteomes" id="UP001495147"/>
    </source>
</evidence>
<organism evidence="2 3">
    <name type="scientific">Roseateles paludis</name>
    <dbReference type="NCBI Taxonomy" id="3145238"/>
    <lineage>
        <taxon>Bacteria</taxon>
        <taxon>Pseudomonadati</taxon>
        <taxon>Pseudomonadota</taxon>
        <taxon>Betaproteobacteria</taxon>
        <taxon>Burkholderiales</taxon>
        <taxon>Sphaerotilaceae</taxon>
        <taxon>Roseateles</taxon>
    </lineage>
</organism>
<evidence type="ECO:0000256" key="1">
    <source>
        <dbReference type="SAM" id="Phobius"/>
    </source>
</evidence>
<comment type="caution">
    <text evidence="2">The sequence shown here is derived from an EMBL/GenBank/DDBJ whole genome shotgun (WGS) entry which is preliminary data.</text>
</comment>
<name>A0ABV0FZK5_9BURK</name>
<sequence>MWKYLGIVIVLPAYYFVDLKYGPIGFYRLHGCLFTTAAIWCGFARELPVRMGNVEVGRLRGWHKAWAVVPGVLLGVALVVYAPGITCSQAKYKHLCK</sequence>
<accession>A0ABV0FZK5</accession>
<keyword evidence="1" id="KW-0472">Membrane</keyword>
<proteinExistence type="predicted"/>
<gene>
    <name evidence="2" type="ORF">ABDJ85_03215</name>
</gene>
<dbReference type="EMBL" id="JBDPZD010000001">
    <property type="protein sequence ID" value="MEO3690461.1"/>
    <property type="molecule type" value="Genomic_DNA"/>
</dbReference>
<dbReference type="Proteomes" id="UP001495147">
    <property type="component" value="Unassembled WGS sequence"/>
</dbReference>
<keyword evidence="1" id="KW-1133">Transmembrane helix</keyword>
<dbReference type="RefSeq" id="WP_347703291.1">
    <property type="nucleotide sequence ID" value="NZ_JBDPZD010000001.1"/>
</dbReference>